<dbReference type="Proteomes" id="UP001589799">
    <property type="component" value="Unassembled WGS sequence"/>
</dbReference>
<evidence type="ECO:0000256" key="2">
    <source>
        <dbReference type="ARBA" id="ARBA00022801"/>
    </source>
</evidence>
<evidence type="ECO:0000256" key="1">
    <source>
        <dbReference type="ARBA" id="ARBA00022723"/>
    </source>
</evidence>
<keyword evidence="3" id="KW-0460">Magnesium</keyword>
<dbReference type="EMBL" id="JBHLWE010000041">
    <property type="protein sequence ID" value="MFC0341754.1"/>
    <property type="molecule type" value="Genomic_DNA"/>
</dbReference>
<keyword evidence="2 4" id="KW-0378">Hydrolase</keyword>
<dbReference type="EC" id="3.1.3.-" evidence="4"/>
<organism evidence="4 5">
    <name type="scientific">Paracoccus niistensis</name>
    <dbReference type="NCBI Taxonomy" id="632935"/>
    <lineage>
        <taxon>Bacteria</taxon>
        <taxon>Pseudomonadati</taxon>
        <taxon>Pseudomonadota</taxon>
        <taxon>Alphaproteobacteria</taxon>
        <taxon>Rhodobacterales</taxon>
        <taxon>Paracoccaceae</taxon>
        <taxon>Paracoccus</taxon>
    </lineage>
</organism>
<evidence type="ECO:0000313" key="5">
    <source>
        <dbReference type="Proteomes" id="UP001589799"/>
    </source>
</evidence>
<evidence type="ECO:0000313" key="4">
    <source>
        <dbReference type="EMBL" id="MFC0341754.1"/>
    </source>
</evidence>
<dbReference type="PANTHER" id="PTHR46470">
    <property type="entry name" value="N-ACYLNEURAMINATE-9-PHOSPHATASE"/>
    <property type="match status" value="1"/>
</dbReference>
<keyword evidence="5" id="KW-1185">Reference proteome</keyword>
<dbReference type="InterPro" id="IPR051400">
    <property type="entry name" value="HAD-like_hydrolase"/>
</dbReference>
<dbReference type="GO" id="GO:0016787">
    <property type="term" value="F:hydrolase activity"/>
    <property type="evidence" value="ECO:0007669"/>
    <property type="project" value="UniProtKB-KW"/>
</dbReference>
<dbReference type="Pfam" id="PF00702">
    <property type="entry name" value="Hydrolase"/>
    <property type="match status" value="1"/>
</dbReference>
<accession>A0ABV6I685</accession>
<dbReference type="PANTHER" id="PTHR46470:SF2">
    <property type="entry name" value="GLYCERALDEHYDE 3-PHOSPHATE PHOSPHATASE"/>
    <property type="match status" value="1"/>
</dbReference>
<sequence>MTMRSSLAERIVFDLDDTLYLERDFAFSGYRAAGDWLEAQGSAPPGTGSRLADACRDLFTRGERRAIFDLAAQGLGLAPELVPELIEVYRGHMPRISLCPDAKRYLAGHKGLGLISDGFEQTQRNKIAALGLQAHCDIILPTGQWGAGYGKPHPRAYEIVSAASGGRTCVYVADNAAKDFLAPNRMGWITVQILRPGRVHEGSPPTPAHAAGAVIESLDQLDQAIAALRG</sequence>
<dbReference type="InterPro" id="IPR036412">
    <property type="entry name" value="HAD-like_sf"/>
</dbReference>
<name>A0ABV6I685_9RHOB</name>
<evidence type="ECO:0000256" key="3">
    <source>
        <dbReference type="ARBA" id="ARBA00022842"/>
    </source>
</evidence>
<dbReference type="RefSeq" id="WP_377699371.1">
    <property type="nucleotide sequence ID" value="NZ_JBHLWE010000041.1"/>
</dbReference>
<reference evidence="4 5" key="1">
    <citation type="submission" date="2024-09" db="EMBL/GenBank/DDBJ databases">
        <authorList>
            <person name="Sun Q."/>
            <person name="Mori K."/>
        </authorList>
    </citation>
    <scope>NUCLEOTIDE SEQUENCE [LARGE SCALE GENOMIC DNA]</scope>
    <source>
        <strain evidence="4 5">KCTC 22789</strain>
    </source>
</reference>
<comment type="caution">
    <text evidence="4">The sequence shown here is derived from an EMBL/GenBank/DDBJ whole genome shotgun (WGS) entry which is preliminary data.</text>
</comment>
<dbReference type="SUPFAM" id="SSF56784">
    <property type="entry name" value="HAD-like"/>
    <property type="match status" value="1"/>
</dbReference>
<protein>
    <submittedName>
        <fullName evidence="4">HAD family hydrolase</fullName>
        <ecNumber evidence="4">3.1.3.-</ecNumber>
    </submittedName>
</protein>
<dbReference type="InterPro" id="IPR023214">
    <property type="entry name" value="HAD_sf"/>
</dbReference>
<proteinExistence type="predicted"/>
<gene>
    <name evidence="4" type="ORF">ACFFII_13375</name>
</gene>
<dbReference type="Gene3D" id="3.40.50.1000">
    <property type="entry name" value="HAD superfamily/HAD-like"/>
    <property type="match status" value="1"/>
</dbReference>
<dbReference type="Gene3D" id="1.20.120.710">
    <property type="entry name" value="Haloacid dehalogenase hydrolase-like domain"/>
    <property type="match status" value="1"/>
</dbReference>
<keyword evidence="1" id="KW-0479">Metal-binding</keyword>